<dbReference type="Gene3D" id="1.20.920.10">
    <property type="entry name" value="Bromodomain-like"/>
    <property type="match status" value="6"/>
</dbReference>
<feature type="domain" description="Bromo" evidence="11">
    <location>
        <begin position="831"/>
        <end position="876"/>
    </location>
</feature>
<feature type="domain" description="Bromo" evidence="11">
    <location>
        <begin position="690"/>
        <end position="760"/>
    </location>
</feature>
<protein>
    <submittedName>
        <fullName evidence="15">Protein polybromo-1 isoform X25</fullName>
    </submittedName>
</protein>
<dbReference type="InterPro" id="IPR036910">
    <property type="entry name" value="HMG_box_dom_sf"/>
</dbReference>
<feature type="domain" description="Bromo" evidence="11">
    <location>
        <begin position="81"/>
        <end position="151"/>
    </location>
</feature>
<feature type="domain" description="HMG box" evidence="12">
    <location>
        <begin position="1393"/>
        <end position="1443"/>
    </location>
</feature>
<feature type="region of interest" description="Disordered" evidence="10">
    <location>
        <begin position="172"/>
        <end position="193"/>
    </location>
</feature>
<dbReference type="SMART" id="SM00439">
    <property type="entry name" value="BAH"/>
    <property type="match status" value="2"/>
</dbReference>
<dbReference type="InterPro" id="IPR036427">
    <property type="entry name" value="Bromodomain-like_sf"/>
</dbReference>
<dbReference type="SMART" id="SM00398">
    <property type="entry name" value="HMG"/>
    <property type="match status" value="1"/>
</dbReference>
<reference evidence="15" key="1">
    <citation type="submission" date="2025-08" db="UniProtKB">
        <authorList>
            <consortium name="RefSeq"/>
        </authorList>
    </citation>
    <scope>IDENTIFICATION</scope>
</reference>
<name>A0ABM3YHE1_ERIEU</name>
<dbReference type="CDD" id="cd05526">
    <property type="entry name" value="Bromo_polybromo_VI"/>
    <property type="match status" value="1"/>
</dbReference>
<dbReference type="CDD" id="cd21984">
    <property type="entry name" value="HMG-box_PB1"/>
    <property type="match status" value="1"/>
</dbReference>
<feature type="region of interest" description="Disordered" evidence="10">
    <location>
        <begin position="1122"/>
        <end position="1144"/>
    </location>
</feature>
<dbReference type="PRINTS" id="PR00503">
    <property type="entry name" value="BROMODOMAIN"/>
</dbReference>
<feature type="region of interest" description="Disordered" evidence="10">
    <location>
        <begin position="501"/>
        <end position="531"/>
    </location>
</feature>
<dbReference type="GeneID" id="103110028"/>
<comment type="subcellular location">
    <subcellularLocation>
        <location evidence="1">Nucleus</location>
    </subcellularLocation>
</comment>
<gene>
    <name evidence="15" type="primary">PBRM1</name>
</gene>
<feature type="domain" description="Bromo" evidence="11">
    <location>
        <begin position="552"/>
        <end position="622"/>
    </location>
</feature>
<feature type="domain" description="Bromo" evidence="11">
    <location>
        <begin position="215"/>
        <end position="285"/>
    </location>
</feature>
<feature type="region of interest" description="Disordered" evidence="10">
    <location>
        <begin position="1368"/>
        <end position="1392"/>
    </location>
</feature>
<dbReference type="InterPro" id="IPR037968">
    <property type="entry name" value="PBRM1_BD5"/>
</dbReference>
<evidence type="ECO:0000256" key="8">
    <source>
        <dbReference type="PROSITE-ProRule" id="PRU00035"/>
    </source>
</evidence>
<feature type="domain" description="Bromo" evidence="11">
    <location>
        <begin position="414"/>
        <end position="484"/>
    </location>
</feature>
<dbReference type="PROSITE" id="PS50014">
    <property type="entry name" value="BROMODOMAIN_2"/>
    <property type="match status" value="6"/>
</dbReference>
<keyword evidence="2" id="KW-0677">Repeat</keyword>
<dbReference type="CDD" id="cd04717">
    <property type="entry name" value="BAH_polybromo"/>
    <property type="match status" value="2"/>
</dbReference>
<dbReference type="SMART" id="SM00297">
    <property type="entry name" value="BROMO"/>
    <property type="match status" value="6"/>
</dbReference>
<dbReference type="InterPro" id="IPR009071">
    <property type="entry name" value="HMG_box_dom"/>
</dbReference>
<evidence type="ECO:0000256" key="7">
    <source>
        <dbReference type="ARBA" id="ARBA00023242"/>
    </source>
</evidence>
<dbReference type="PROSITE" id="PS50118">
    <property type="entry name" value="HMG_BOX_2"/>
    <property type="match status" value="1"/>
</dbReference>
<sequence length="1596" mass="183430">MRRLAFRGAGCALKLDSMGSKRRRATSPSSSVSGDFDDGHHSVSTPGPSRKRRRLSNLPTVDPIAVCHELYNTIRDYKDDQGRLLCELFIRAPKRRNQPDYYEVVSQPIDLMKIQQKLKMEEYDDVNLLTADFQLLFNNAKAYYKPDSPEYKAACKLWDLYLRTRNEFVQKGEADEDEDDEDGQDSQGAEGSSPSYLKEILEQLLEAIVVATNPSGHLISELFQKLPSKVQYPDYYAIIKEPIDLKTIAQRIQSGSYKSLHAMAKDIDLLAKNAKTYNEPGSQVFKDANSIKKIFYMKKAEIEHHEMTKSSLRIRTPSNMAATRLAGASHSKGGLEERNSTSKYYRNKRAVQGGRLSAITMALQYGSESEEDAALAAARYEEGESEAESITSFMDVSNPFYQLYDTVRSCRNNQGQLIAEPFFHLPSKKKYPDYYQQIKMPISLQQIRTKLKNQEYETLDHLECDLNLMFENAKRYNVPNSAIYKRVLKLQQVMQAKKKELARRDDIEDGDSMISSATSDAGSAKRKSKKNIRKQRMKILFNVVLEAREPGSGRRLCDLFMVKPSKKDYPDYYKIILEPMDLKIIEHNIRNDKYAGEEGMMEDMKLMFRNARHYNEEGSQVYNDAHILEKLLKDKRKELGPLPDDDDMASPKLKLSRKSGVSPKKSKYMTPMQQKLNEVYEAVKNYTDKRGRRLSAIFLRLPSRSELPDYYLTIKKPMDMEKIRSHMMANKYQDIDSMVEDFVMMFNNACTYNEPESLIYKDALVLHKVLLETRRDLEGDEDSHVPNVTLLIQELIHNLFVSVMSHQDDEGRCYSDSLAEIPAVDPSFPNKPPLTFDLIRKNVENNRYRRLDLFQEHMFEVLERARRMNRTDSEIYEDAVELQQFFIRIRDELCKNGEILLSPALSYTTKHLHNDVEKEKKEKLPKEIEEDKLKREEEKREAEKSEDASGAASLTGLHRTYSQDCSFKNSMYHVGDYVYVEPAEANLQPHIVCIERLWEDSAGEKWLYGCWFYRPNETFHLATRKFLEKEVFKSDYYNKVPVSKILGKCVVMFVKEYFKLCPENFRDEDVFVCESRYSAKTKSFKKIKLWTMPVSSVRFVPRDVPLPVVRVASVFANADKADEEKNTDSSEDSRTEDTCNLEKEKEDVPVEMSNGEPGCHYFEQLRYNDMWLKVGDCVFIKSHGLVRPRVGRIEKVWVRDGAAYFYGPIFIHPEETEHEPTKMFYKKEVFLSNLEEACPMTCILGKCAVLSFKDFLSCRPTEIPENDILLCESRYNESDKQMKKFKGLKRFSLSAKVVDDEIYYFRKPIVPQKEPSPLLEKKIQLLEAKFAELEGGDDDIEEMGEEDSEVIEPPSLPQLQTPLASELDLMPYTPPQSTPKSAKGSAKKESSKRKINMSGYILFSSEMRAVIKAQHPDYSFGELSRLVGTEWRNLETAKKAEYEGVISQGVAPVVGTPAPGGGPYGQQVGVLGPPGQQAPPPYPGPHPAGPPVIQQPTTPMFVAPPPKTQRLLHSEAYLKYIEGLSAESNSISKWDQTLSARRRDIHLSKEQESRLPSHWLKSKGAHTTMADALWRLRDLMLRDTLNIRQAYNLENL</sequence>
<dbReference type="PANTHER" id="PTHR16062">
    <property type="entry name" value="SWI/SNF-RELATED"/>
    <property type="match status" value="1"/>
</dbReference>
<feature type="domain" description="BAH" evidence="13">
    <location>
        <begin position="1170"/>
        <end position="1286"/>
    </location>
</feature>
<proteinExistence type="predicted"/>
<feature type="domain" description="BAH" evidence="13">
    <location>
        <begin position="970"/>
        <end position="1088"/>
    </location>
</feature>
<keyword evidence="14" id="KW-1185">Reference proteome</keyword>
<dbReference type="PANTHER" id="PTHR16062:SF19">
    <property type="entry name" value="PROTEIN POLYBROMO-1"/>
    <property type="match status" value="1"/>
</dbReference>
<feature type="compositionally biased region" description="Acidic residues" evidence="10">
    <location>
        <begin position="174"/>
        <end position="184"/>
    </location>
</feature>
<evidence type="ECO:0000256" key="6">
    <source>
        <dbReference type="ARBA" id="ARBA00023163"/>
    </source>
</evidence>
<dbReference type="InterPro" id="IPR037382">
    <property type="entry name" value="Rsc/polybromo"/>
</dbReference>
<feature type="region of interest" description="Disordered" evidence="10">
    <location>
        <begin position="916"/>
        <end position="951"/>
    </location>
</feature>
<dbReference type="CDD" id="cd05520">
    <property type="entry name" value="Bromo_polybromo_III"/>
    <property type="match status" value="1"/>
</dbReference>
<dbReference type="Gene3D" id="2.30.30.490">
    <property type="match status" value="2"/>
</dbReference>
<keyword evidence="4" id="KW-0805">Transcription regulation</keyword>
<dbReference type="InterPro" id="IPR018359">
    <property type="entry name" value="Bromodomain_CS"/>
</dbReference>
<evidence type="ECO:0000256" key="1">
    <source>
        <dbReference type="ARBA" id="ARBA00004123"/>
    </source>
</evidence>
<evidence type="ECO:0000259" key="13">
    <source>
        <dbReference type="PROSITE" id="PS51038"/>
    </source>
</evidence>
<dbReference type="Pfam" id="PF00505">
    <property type="entry name" value="HMG_box"/>
    <property type="match status" value="1"/>
</dbReference>
<evidence type="ECO:0000259" key="11">
    <source>
        <dbReference type="PROSITE" id="PS50014"/>
    </source>
</evidence>
<feature type="region of interest" description="Disordered" evidence="10">
    <location>
        <begin position="639"/>
        <end position="667"/>
    </location>
</feature>
<dbReference type="CDD" id="cd05524">
    <property type="entry name" value="Bromo_polybromo_I"/>
    <property type="match status" value="1"/>
</dbReference>
<keyword evidence="6" id="KW-0804">Transcription</keyword>
<evidence type="ECO:0000256" key="9">
    <source>
        <dbReference type="PROSITE-ProRule" id="PRU00267"/>
    </source>
</evidence>
<dbReference type="Proteomes" id="UP001652624">
    <property type="component" value="Chromosome 12"/>
</dbReference>
<evidence type="ECO:0000256" key="3">
    <source>
        <dbReference type="ARBA" id="ARBA00022853"/>
    </source>
</evidence>
<feature type="DNA-binding region" description="HMG box" evidence="9">
    <location>
        <begin position="1393"/>
        <end position="1443"/>
    </location>
</feature>
<organism evidence="14 15">
    <name type="scientific">Erinaceus europaeus</name>
    <name type="common">Western European hedgehog</name>
    <dbReference type="NCBI Taxonomy" id="9365"/>
    <lineage>
        <taxon>Eukaryota</taxon>
        <taxon>Metazoa</taxon>
        <taxon>Chordata</taxon>
        <taxon>Craniata</taxon>
        <taxon>Vertebrata</taxon>
        <taxon>Euteleostomi</taxon>
        <taxon>Mammalia</taxon>
        <taxon>Eutheria</taxon>
        <taxon>Laurasiatheria</taxon>
        <taxon>Eulipotyphla</taxon>
        <taxon>Erinaceidae</taxon>
        <taxon>Erinaceinae</taxon>
        <taxon>Erinaceus</taxon>
    </lineage>
</organism>
<evidence type="ECO:0000259" key="12">
    <source>
        <dbReference type="PROSITE" id="PS50118"/>
    </source>
</evidence>
<evidence type="ECO:0000256" key="4">
    <source>
        <dbReference type="ARBA" id="ARBA00023015"/>
    </source>
</evidence>
<evidence type="ECO:0000256" key="5">
    <source>
        <dbReference type="ARBA" id="ARBA00023117"/>
    </source>
</evidence>
<dbReference type="InterPro" id="IPR043151">
    <property type="entry name" value="BAH_sf"/>
</dbReference>
<dbReference type="RefSeq" id="XP_060060492.1">
    <property type="nucleotide sequence ID" value="XM_060204509.1"/>
</dbReference>
<evidence type="ECO:0000256" key="10">
    <source>
        <dbReference type="SAM" id="MobiDB-lite"/>
    </source>
</evidence>
<keyword evidence="7 9" id="KW-0539">Nucleus</keyword>
<dbReference type="CDD" id="cd05518">
    <property type="entry name" value="Bromo_polybromo_IV"/>
    <property type="match status" value="1"/>
</dbReference>
<keyword evidence="9" id="KW-0238">DNA-binding</keyword>
<feature type="compositionally biased region" description="Basic and acidic residues" evidence="10">
    <location>
        <begin position="916"/>
        <end position="947"/>
    </location>
</feature>
<feature type="region of interest" description="Disordered" evidence="10">
    <location>
        <begin position="17"/>
        <end position="55"/>
    </location>
</feature>
<keyword evidence="5 8" id="KW-0103">Bromodomain</keyword>
<dbReference type="PROSITE" id="PS00633">
    <property type="entry name" value="BROMODOMAIN_1"/>
    <property type="match status" value="5"/>
</dbReference>
<keyword evidence="3" id="KW-0156">Chromatin regulator</keyword>
<dbReference type="SUPFAM" id="SSF47370">
    <property type="entry name" value="Bromodomain"/>
    <property type="match status" value="6"/>
</dbReference>
<dbReference type="CDD" id="cd05517">
    <property type="entry name" value="Bromo_polybromo_II"/>
    <property type="match status" value="1"/>
</dbReference>
<dbReference type="InterPro" id="IPR001487">
    <property type="entry name" value="Bromodomain"/>
</dbReference>
<accession>A0ABM3YHE1</accession>
<evidence type="ECO:0000313" key="15">
    <source>
        <dbReference type="RefSeq" id="XP_060060492.1"/>
    </source>
</evidence>
<dbReference type="CDD" id="cd05515">
    <property type="entry name" value="Bromo_polybromo_V"/>
    <property type="match status" value="1"/>
</dbReference>
<evidence type="ECO:0000313" key="14">
    <source>
        <dbReference type="Proteomes" id="UP001652624"/>
    </source>
</evidence>
<evidence type="ECO:0000256" key="2">
    <source>
        <dbReference type="ARBA" id="ARBA00022737"/>
    </source>
</evidence>
<dbReference type="Pfam" id="PF01426">
    <property type="entry name" value="BAH"/>
    <property type="match status" value="2"/>
</dbReference>
<dbReference type="SUPFAM" id="SSF47095">
    <property type="entry name" value="HMG-box"/>
    <property type="match status" value="1"/>
</dbReference>
<dbReference type="Pfam" id="PF00439">
    <property type="entry name" value="Bromodomain"/>
    <property type="match status" value="6"/>
</dbReference>
<dbReference type="InterPro" id="IPR001025">
    <property type="entry name" value="BAH_dom"/>
</dbReference>
<dbReference type="PROSITE" id="PS51038">
    <property type="entry name" value="BAH"/>
    <property type="match status" value="2"/>
</dbReference>